<dbReference type="PANTHER" id="PTHR35936">
    <property type="entry name" value="MEMBRANE-BOUND LYTIC MUREIN TRANSGLYCOSYLASE F"/>
    <property type="match status" value="1"/>
</dbReference>
<comment type="caution">
    <text evidence="7">The sequence shown here is derived from an EMBL/GenBank/DDBJ whole genome shotgun (WGS) entry which is preliminary data.</text>
</comment>
<organism evidence="7 8">
    <name type="scientific">Herbaspirillum rhizosphaerae</name>
    <dbReference type="NCBI Taxonomy" id="346179"/>
    <lineage>
        <taxon>Bacteria</taxon>
        <taxon>Pseudomonadati</taxon>
        <taxon>Pseudomonadota</taxon>
        <taxon>Betaproteobacteria</taxon>
        <taxon>Burkholderiales</taxon>
        <taxon>Oxalobacteraceae</taxon>
        <taxon>Herbaspirillum</taxon>
    </lineage>
</organism>
<evidence type="ECO:0000256" key="4">
    <source>
        <dbReference type="RuleBase" id="RU003744"/>
    </source>
</evidence>
<dbReference type="InterPro" id="IPR018313">
    <property type="entry name" value="SBP_3_CS"/>
</dbReference>
<reference evidence="7 8" key="1">
    <citation type="journal article" date="2024" name="Chem. Sci.">
        <title>Discovery of megapolipeptins by genome mining of a Burkholderiales bacteria collection.</title>
        <authorList>
            <person name="Paulo B.S."/>
            <person name="Recchia M.J.J."/>
            <person name="Lee S."/>
            <person name="Fergusson C.H."/>
            <person name="Romanowski S.B."/>
            <person name="Hernandez A."/>
            <person name="Krull N."/>
            <person name="Liu D.Y."/>
            <person name="Cavanagh H."/>
            <person name="Bos A."/>
            <person name="Gray C.A."/>
            <person name="Murphy B.T."/>
            <person name="Linington R.G."/>
            <person name="Eustaquio A.S."/>
        </authorList>
    </citation>
    <scope>NUCLEOTIDE SEQUENCE [LARGE SCALE GENOMIC DNA]</scope>
    <source>
        <strain evidence="7 8">RL21-008-BIB-B</strain>
    </source>
</reference>
<dbReference type="Gene3D" id="3.40.190.10">
    <property type="entry name" value="Periplasmic binding protein-like II"/>
    <property type="match status" value="2"/>
</dbReference>
<dbReference type="SMART" id="SM00062">
    <property type="entry name" value="PBPb"/>
    <property type="match status" value="1"/>
</dbReference>
<evidence type="ECO:0000256" key="3">
    <source>
        <dbReference type="ARBA" id="ARBA00022729"/>
    </source>
</evidence>
<evidence type="ECO:0000256" key="2">
    <source>
        <dbReference type="ARBA" id="ARBA00010333"/>
    </source>
</evidence>
<feature type="domain" description="Solute-binding protein family 3/N-terminal" evidence="6">
    <location>
        <begin position="47"/>
        <end position="277"/>
    </location>
</feature>
<protein>
    <submittedName>
        <fullName evidence="7">ABC transporter substrate-binding protein</fullName>
    </submittedName>
</protein>
<dbReference type="PROSITE" id="PS01039">
    <property type="entry name" value="SBP_BACTERIAL_3"/>
    <property type="match status" value="1"/>
</dbReference>
<accession>A0ABW8Z1E5</accession>
<dbReference type="Proteomes" id="UP001629214">
    <property type="component" value="Unassembled WGS sequence"/>
</dbReference>
<proteinExistence type="inferred from homology"/>
<feature type="signal peptide" evidence="5">
    <location>
        <begin position="1"/>
        <end position="33"/>
    </location>
</feature>
<dbReference type="CDD" id="cd01004">
    <property type="entry name" value="PBP2_MidA_like"/>
    <property type="match status" value="1"/>
</dbReference>
<name>A0ABW8Z1E5_9BURK</name>
<dbReference type="Pfam" id="PF00497">
    <property type="entry name" value="SBP_bac_3"/>
    <property type="match status" value="1"/>
</dbReference>
<keyword evidence="3 5" id="KW-0732">Signal</keyword>
<evidence type="ECO:0000256" key="1">
    <source>
        <dbReference type="ARBA" id="ARBA00004196"/>
    </source>
</evidence>
<feature type="chain" id="PRO_5045420800" evidence="5">
    <location>
        <begin position="34"/>
        <end position="288"/>
    </location>
</feature>
<dbReference type="SUPFAM" id="SSF53850">
    <property type="entry name" value="Periplasmic binding protein-like II"/>
    <property type="match status" value="1"/>
</dbReference>
<comment type="subcellular location">
    <subcellularLocation>
        <location evidence="1">Cell envelope</location>
    </subcellularLocation>
</comment>
<dbReference type="PANTHER" id="PTHR35936:SF17">
    <property type="entry name" value="ARGININE-BINDING EXTRACELLULAR PROTEIN ARTP"/>
    <property type="match status" value="1"/>
</dbReference>
<dbReference type="EMBL" id="JAQQFR010000001">
    <property type="protein sequence ID" value="MFL9876952.1"/>
    <property type="molecule type" value="Genomic_DNA"/>
</dbReference>
<keyword evidence="8" id="KW-1185">Reference proteome</keyword>
<dbReference type="RefSeq" id="WP_408164865.1">
    <property type="nucleotide sequence ID" value="NZ_JAQQFR010000001.1"/>
</dbReference>
<evidence type="ECO:0000313" key="7">
    <source>
        <dbReference type="EMBL" id="MFL9876952.1"/>
    </source>
</evidence>
<evidence type="ECO:0000259" key="6">
    <source>
        <dbReference type="SMART" id="SM00062"/>
    </source>
</evidence>
<evidence type="ECO:0000313" key="8">
    <source>
        <dbReference type="Proteomes" id="UP001629214"/>
    </source>
</evidence>
<dbReference type="InterPro" id="IPR001638">
    <property type="entry name" value="Solute-binding_3/MltF_N"/>
</dbReference>
<sequence length="288" mass="30892">MQLFNRLLTNMSLRSIALAVTAITAMGALSAHAADLPLPERIKKAGKLVIATQANYPPIAYKNPETGQLMGLDIELGEAIAKELGLKVEYQETAFAQVFSSLATGRVDIAMVAISDTAERQKVADFIDYMKTGPQFFTLQANAAKIKGIADVCGTKVGASRNTNWPVQIAAWSTDNCVAKGKPAITVIGTEGSVDARTQLKTGRIDVAVQGSETLPYFQTMEANTYVLLGQPLFQQETGIPVSKTEPVLRAAVLGALQNLQRNGTYDKLLAKYKLQSSSMPVAVNQGK</sequence>
<evidence type="ECO:0000256" key="5">
    <source>
        <dbReference type="SAM" id="SignalP"/>
    </source>
</evidence>
<comment type="similarity">
    <text evidence="2 4">Belongs to the bacterial solute-binding protein 3 family.</text>
</comment>
<gene>
    <name evidence="7" type="ORF">PQR63_01055</name>
</gene>